<feature type="region of interest" description="Disordered" evidence="1">
    <location>
        <begin position="1"/>
        <end position="38"/>
    </location>
</feature>
<feature type="region of interest" description="Disordered" evidence="1">
    <location>
        <begin position="135"/>
        <end position="154"/>
    </location>
</feature>
<dbReference type="EnsemblPlants" id="TuG1812G0700000507.01.T02">
    <property type="protein sequence ID" value="TuG1812G0700000507.01.T02"/>
    <property type="gene ID" value="TuG1812G0700000507.01"/>
</dbReference>
<sequence length="154" mass="17331">MRPTSSAQRAAQWRRSLRRAPRRFRPGRARAPPRGWSRAVARPWPRAHALLSTPCTGSGGAHSRWSLLAPVMRPCCTPPRRCCCLCSVACSGVLRCHRCLLRGCAPPAGERERREEGEREAWVHRRATWGRRACYPGEQRGRGRSSLGRGGRRV</sequence>
<name>A0A8R7UYW5_TRIUA</name>
<dbReference type="AlphaFoldDB" id="A0A8R7UYW5"/>
<feature type="compositionally biased region" description="Basic residues" evidence="1">
    <location>
        <begin position="15"/>
        <end position="28"/>
    </location>
</feature>
<dbReference type="Gramene" id="TuG1812G0700000507.01.T01">
    <property type="protein sequence ID" value="TuG1812G0700000507.01.T01"/>
    <property type="gene ID" value="TuG1812G0700000507.01"/>
</dbReference>
<proteinExistence type="predicted"/>
<feature type="compositionally biased region" description="Low complexity" evidence="1">
    <location>
        <begin position="29"/>
        <end position="38"/>
    </location>
</feature>
<reference evidence="2" key="3">
    <citation type="submission" date="2022-06" db="UniProtKB">
        <authorList>
            <consortium name="EnsemblPlants"/>
        </authorList>
    </citation>
    <scope>IDENTIFICATION</scope>
</reference>
<protein>
    <submittedName>
        <fullName evidence="2">Uncharacterized protein</fullName>
    </submittedName>
</protein>
<accession>A0A8R7UYW5</accession>
<dbReference type="Proteomes" id="UP000015106">
    <property type="component" value="Chromosome 7"/>
</dbReference>
<dbReference type="EnsemblPlants" id="TuG1812G0700000507.01.T01">
    <property type="protein sequence ID" value="TuG1812G0700000507.01.T01"/>
    <property type="gene ID" value="TuG1812G0700000507.01"/>
</dbReference>
<evidence type="ECO:0000313" key="2">
    <source>
        <dbReference type="EnsemblPlants" id="TuG1812G0700000507.01.T02"/>
    </source>
</evidence>
<keyword evidence="3" id="KW-1185">Reference proteome</keyword>
<evidence type="ECO:0000256" key="1">
    <source>
        <dbReference type="SAM" id="MobiDB-lite"/>
    </source>
</evidence>
<reference evidence="3" key="1">
    <citation type="journal article" date="2013" name="Nature">
        <title>Draft genome of the wheat A-genome progenitor Triticum urartu.</title>
        <authorList>
            <person name="Ling H.Q."/>
            <person name="Zhao S."/>
            <person name="Liu D."/>
            <person name="Wang J."/>
            <person name="Sun H."/>
            <person name="Zhang C."/>
            <person name="Fan H."/>
            <person name="Li D."/>
            <person name="Dong L."/>
            <person name="Tao Y."/>
            <person name="Gao C."/>
            <person name="Wu H."/>
            <person name="Li Y."/>
            <person name="Cui Y."/>
            <person name="Guo X."/>
            <person name="Zheng S."/>
            <person name="Wang B."/>
            <person name="Yu K."/>
            <person name="Liang Q."/>
            <person name="Yang W."/>
            <person name="Lou X."/>
            <person name="Chen J."/>
            <person name="Feng M."/>
            <person name="Jian J."/>
            <person name="Zhang X."/>
            <person name="Luo G."/>
            <person name="Jiang Y."/>
            <person name="Liu J."/>
            <person name="Wang Z."/>
            <person name="Sha Y."/>
            <person name="Zhang B."/>
            <person name="Wu H."/>
            <person name="Tang D."/>
            <person name="Shen Q."/>
            <person name="Xue P."/>
            <person name="Zou S."/>
            <person name="Wang X."/>
            <person name="Liu X."/>
            <person name="Wang F."/>
            <person name="Yang Y."/>
            <person name="An X."/>
            <person name="Dong Z."/>
            <person name="Zhang K."/>
            <person name="Zhang X."/>
            <person name="Luo M.C."/>
            <person name="Dvorak J."/>
            <person name="Tong Y."/>
            <person name="Wang J."/>
            <person name="Yang H."/>
            <person name="Li Z."/>
            <person name="Wang D."/>
            <person name="Zhang A."/>
            <person name="Wang J."/>
        </authorList>
    </citation>
    <scope>NUCLEOTIDE SEQUENCE</scope>
    <source>
        <strain evidence="3">cv. G1812</strain>
    </source>
</reference>
<organism evidence="2 3">
    <name type="scientific">Triticum urartu</name>
    <name type="common">Red wild einkorn</name>
    <name type="synonym">Crithodium urartu</name>
    <dbReference type="NCBI Taxonomy" id="4572"/>
    <lineage>
        <taxon>Eukaryota</taxon>
        <taxon>Viridiplantae</taxon>
        <taxon>Streptophyta</taxon>
        <taxon>Embryophyta</taxon>
        <taxon>Tracheophyta</taxon>
        <taxon>Spermatophyta</taxon>
        <taxon>Magnoliopsida</taxon>
        <taxon>Liliopsida</taxon>
        <taxon>Poales</taxon>
        <taxon>Poaceae</taxon>
        <taxon>BOP clade</taxon>
        <taxon>Pooideae</taxon>
        <taxon>Triticodae</taxon>
        <taxon>Triticeae</taxon>
        <taxon>Triticinae</taxon>
        <taxon>Triticum</taxon>
    </lineage>
</organism>
<dbReference type="Gramene" id="TuG1812G0700000507.01.T02">
    <property type="protein sequence ID" value="TuG1812G0700000507.01.T02"/>
    <property type="gene ID" value="TuG1812G0700000507.01"/>
</dbReference>
<evidence type="ECO:0000313" key="3">
    <source>
        <dbReference type="Proteomes" id="UP000015106"/>
    </source>
</evidence>
<reference evidence="2" key="2">
    <citation type="submission" date="2018-03" db="EMBL/GenBank/DDBJ databases">
        <title>The Triticum urartu genome reveals the dynamic nature of wheat genome evolution.</title>
        <authorList>
            <person name="Ling H."/>
            <person name="Ma B."/>
            <person name="Shi X."/>
            <person name="Liu H."/>
            <person name="Dong L."/>
            <person name="Sun H."/>
            <person name="Cao Y."/>
            <person name="Gao Q."/>
            <person name="Zheng S."/>
            <person name="Li Y."/>
            <person name="Yu Y."/>
            <person name="Du H."/>
            <person name="Qi M."/>
            <person name="Li Y."/>
            <person name="Yu H."/>
            <person name="Cui Y."/>
            <person name="Wang N."/>
            <person name="Chen C."/>
            <person name="Wu H."/>
            <person name="Zhao Y."/>
            <person name="Zhang J."/>
            <person name="Li Y."/>
            <person name="Zhou W."/>
            <person name="Zhang B."/>
            <person name="Hu W."/>
            <person name="Eijk M."/>
            <person name="Tang J."/>
            <person name="Witsenboer H."/>
            <person name="Zhao S."/>
            <person name="Li Z."/>
            <person name="Zhang A."/>
            <person name="Wang D."/>
            <person name="Liang C."/>
        </authorList>
    </citation>
    <scope>NUCLEOTIDE SEQUENCE [LARGE SCALE GENOMIC DNA]</scope>
    <source>
        <strain evidence="2">cv. G1812</strain>
    </source>
</reference>